<dbReference type="STRING" id="862515.HMPREF0658_1475"/>
<protein>
    <submittedName>
        <fullName evidence="1">Uncharacterized protein</fullName>
    </submittedName>
</protein>
<evidence type="ECO:0000313" key="1">
    <source>
        <dbReference type="EMBL" id="EFM01640.1"/>
    </source>
</evidence>
<evidence type="ECO:0000313" key="2">
    <source>
        <dbReference type="Proteomes" id="UP000004394"/>
    </source>
</evidence>
<keyword evidence="2" id="KW-1185">Reference proteome</keyword>
<accession>E0NTH3</accession>
<dbReference type="EMBL" id="AEEI01000049">
    <property type="protein sequence ID" value="EFM01640.1"/>
    <property type="molecule type" value="Genomic_DNA"/>
</dbReference>
<gene>
    <name evidence="1" type="ORF">HMPREF0658_1475</name>
</gene>
<organism evidence="1 2">
    <name type="scientific">Hoylesella marshii DSM 16973 = JCM 13450</name>
    <dbReference type="NCBI Taxonomy" id="862515"/>
    <lineage>
        <taxon>Bacteria</taxon>
        <taxon>Pseudomonadati</taxon>
        <taxon>Bacteroidota</taxon>
        <taxon>Bacteroidia</taxon>
        <taxon>Bacteroidales</taxon>
        <taxon>Prevotellaceae</taxon>
        <taxon>Hoylesella</taxon>
    </lineage>
</organism>
<dbReference type="AlphaFoldDB" id="E0NTH3"/>
<name>E0NTH3_9BACT</name>
<dbReference type="BioCyc" id="PMAR862515-HMP:GMOO-1498-MONOMER"/>
<sequence>MMETPPIATKAEERLFDSMARIWGNASNVYFMEAPIRDGRRRNWV</sequence>
<dbReference type="HOGENOM" id="CLU_3203531_0_0_10"/>
<reference evidence="1" key="1">
    <citation type="submission" date="2010-07" db="EMBL/GenBank/DDBJ databases">
        <authorList>
            <person name="Muzny D."/>
            <person name="Qin X."/>
            <person name="Deng J."/>
            <person name="Jiang H."/>
            <person name="Liu Y."/>
            <person name="Qu J."/>
            <person name="Song X.-Z."/>
            <person name="Zhang L."/>
            <person name="Thornton R."/>
            <person name="Coyle M."/>
            <person name="Francisco L."/>
            <person name="Jackson L."/>
            <person name="Javaid M."/>
            <person name="Korchina V."/>
            <person name="Kovar C."/>
            <person name="Mata R."/>
            <person name="Mathew T."/>
            <person name="Ngo R."/>
            <person name="Nguyen L."/>
            <person name="Nguyen N."/>
            <person name="Okwuonu G."/>
            <person name="Ongeri F."/>
            <person name="Pham C."/>
            <person name="Simmons D."/>
            <person name="Wilczek-Boney K."/>
            <person name="Hale W."/>
            <person name="Jakkamsetti A."/>
            <person name="Pham P."/>
            <person name="Ruth R."/>
            <person name="San Lucas F."/>
            <person name="Warren J."/>
            <person name="Zhang J."/>
            <person name="Zhao Z."/>
            <person name="Zhou C."/>
            <person name="Zhu D."/>
            <person name="Lee S."/>
            <person name="Bess C."/>
            <person name="Blankenburg K."/>
            <person name="Forbes L."/>
            <person name="Fu Q."/>
            <person name="Gubbala S."/>
            <person name="Hirani K."/>
            <person name="Jayaseelan J.C."/>
            <person name="Lara F."/>
            <person name="Munidasa M."/>
            <person name="Palculict T."/>
            <person name="Patil S."/>
            <person name="Pu L.-L."/>
            <person name="Saada N."/>
            <person name="Tang L."/>
            <person name="Weissenberger G."/>
            <person name="Zhu Y."/>
            <person name="Hemphill L."/>
            <person name="Shang Y."/>
            <person name="Youmans B."/>
            <person name="Ayvaz T."/>
            <person name="Ross M."/>
            <person name="Santibanez J."/>
            <person name="Aqrawi P."/>
            <person name="Gross S."/>
            <person name="Joshi V."/>
            <person name="Fowler G."/>
            <person name="Nazareth L."/>
            <person name="Reid J."/>
            <person name="Worley K."/>
            <person name="Petrosino J."/>
            <person name="Highlander S."/>
            <person name="Gibbs R."/>
        </authorList>
    </citation>
    <scope>NUCLEOTIDE SEQUENCE [LARGE SCALE GENOMIC DNA]</scope>
    <source>
        <strain evidence="1">DSM 16973</strain>
    </source>
</reference>
<proteinExistence type="predicted"/>
<dbReference type="Proteomes" id="UP000004394">
    <property type="component" value="Unassembled WGS sequence"/>
</dbReference>
<comment type="caution">
    <text evidence="1">The sequence shown here is derived from an EMBL/GenBank/DDBJ whole genome shotgun (WGS) entry which is preliminary data.</text>
</comment>